<dbReference type="EMBL" id="JACHWZ010000001">
    <property type="protein sequence ID" value="MBB3059325.1"/>
    <property type="molecule type" value="Genomic_DNA"/>
</dbReference>
<dbReference type="InterPro" id="IPR010836">
    <property type="entry name" value="SapC"/>
</dbReference>
<accession>A0A7W4W7X0</accession>
<dbReference type="RefSeq" id="WP_183455627.1">
    <property type="nucleotide sequence ID" value="NZ_JACHWZ010000001.1"/>
</dbReference>
<organism evidence="1 2">
    <name type="scientific">Microbulbifer rhizosphaerae</name>
    <dbReference type="NCBI Taxonomy" id="1562603"/>
    <lineage>
        <taxon>Bacteria</taxon>
        <taxon>Pseudomonadati</taxon>
        <taxon>Pseudomonadota</taxon>
        <taxon>Gammaproteobacteria</taxon>
        <taxon>Cellvibrionales</taxon>
        <taxon>Microbulbiferaceae</taxon>
        <taxon>Microbulbifer</taxon>
    </lineage>
</organism>
<dbReference type="AlphaFoldDB" id="A0A7W4W7X0"/>
<evidence type="ECO:0000313" key="2">
    <source>
        <dbReference type="Proteomes" id="UP000535937"/>
    </source>
</evidence>
<name>A0A7W4W7X0_9GAMM</name>
<comment type="caution">
    <text evidence="1">The sequence shown here is derived from an EMBL/GenBank/DDBJ whole genome shotgun (WGS) entry which is preliminary data.</text>
</comment>
<gene>
    <name evidence="1" type="ORF">FHS09_000126</name>
</gene>
<protein>
    <recommendedName>
        <fullName evidence="3">SapC protein</fullName>
    </recommendedName>
</protein>
<evidence type="ECO:0008006" key="3">
    <source>
        <dbReference type="Google" id="ProtNLM"/>
    </source>
</evidence>
<proteinExistence type="predicted"/>
<dbReference type="Proteomes" id="UP000535937">
    <property type="component" value="Unassembled WGS sequence"/>
</dbReference>
<dbReference type="Pfam" id="PF07277">
    <property type="entry name" value="SapC"/>
    <property type="match status" value="1"/>
</dbReference>
<keyword evidence="2" id="KW-1185">Reference proteome</keyword>
<sequence length="238" mass="26581">MTTNQAPKIVPLRSDVHRNLKVSELGSFEHVKNSHMVPVTAHEFSRLGAEYPIVFVKNSDTGQFQSVALLSLKVGENLFVEDGQWQGVFVPGCIRNHPFVLAPNGQEQEQLMVALIENSPLVTEEEGNALFTESGEETDYLKTKKQTLVSFLESDQMTKAFVKVLVDMELLTAQSVSVNAGEEKINLNGLYIVDEKKLNELSEEQFEDFRKRGFLPPIYAQLGSLHQLSKLAKMQASA</sequence>
<evidence type="ECO:0000313" key="1">
    <source>
        <dbReference type="EMBL" id="MBB3059325.1"/>
    </source>
</evidence>
<reference evidence="1 2" key="1">
    <citation type="submission" date="2020-08" db="EMBL/GenBank/DDBJ databases">
        <title>Genomic Encyclopedia of Type Strains, Phase III (KMG-III): the genomes of soil and plant-associated and newly described type strains.</title>
        <authorList>
            <person name="Whitman W."/>
        </authorList>
    </citation>
    <scope>NUCLEOTIDE SEQUENCE [LARGE SCALE GENOMIC DNA]</scope>
    <source>
        <strain evidence="1 2">CECT 8799</strain>
    </source>
</reference>